<sequence>MLVVIQKKKGLNEIFFDYFKENKIEIAHAIPKLFPFLESLKDRSFIIDKIYAVSDMYSSLPGKPAPHFCSIGSGDSCSLGSLTRTPSDPTSSDGSIQSEKRRRSPESTCDLRSKYPNTDHSIFHPYESHRTNYECAQSGTKLHTHENWTWPCFLKQENPQKPGTIQNQEDEVIVVSSEGSECSDEDDEHELLELFTLTPRHRRQMDEVGEDHVPSAPEPRASVRHSHFLFPDSPFLGDIEELNRPFSAPYFF</sequence>
<organism evidence="3 4">
    <name type="scientific">Mesocricetus auratus</name>
    <name type="common">Golden hamster</name>
    <dbReference type="NCBI Taxonomy" id="10036"/>
    <lineage>
        <taxon>Eukaryota</taxon>
        <taxon>Metazoa</taxon>
        <taxon>Chordata</taxon>
        <taxon>Craniata</taxon>
        <taxon>Vertebrata</taxon>
        <taxon>Euteleostomi</taxon>
        <taxon>Mammalia</taxon>
        <taxon>Eutheria</taxon>
        <taxon>Euarchontoglires</taxon>
        <taxon>Glires</taxon>
        <taxon>Rodentia</taxon>
        <taxon>Myomorpha</taxon>
        <taxon>Muroidea</taxon>
        <taxon>Cricetidae</taxon>
        <taxon>Cricetinae</taxon>
        <taxon>Mesocricetus</taxon>
    </lineage>
</organism>
<name>A0ABM2Y543_MESAU</name>
<dbReference type="Pfam" id="PF03172">
    <property type="entry name" value="HSR"/>
    <property type="match status" value="1"/>
</dbReference>
<feature type="domain" description="HSR" evidence="2">
    <location>
        <begin position="1"/>
        <end position="114"/>
    </location>
</feature>
<dbReference type="PANTHER" id="PTHR46386">
    <property type="entry name" value="NUCLEAR BODY PROTEIN SP140"/>
    <property type="match status" value="1"/>
</dbReference>
<dbReference type="PANTHER" id="PTHR46386:SF13">
    <property type="entry name" value="RIKEN CDNA A630001G21 GENE"/>
    <property type="match status" value="1"/>
</dbReference>
<dbReference type="GeneID" id="101840849"/>
<dbReference type="Proteomes" id="UP000886700">
    <property type="component" value="Unplaced"/>
</dbReference>
<dbReference type="RefSeq" id="XP_040608743.1">
    <property type="nucleotide sequence ID" value="XM_040752809.1"/>
</dbReference>
<accession>A0ABM2Y543</accession>
<dbReference type="PROSITE" id="PS51414">
    <property type="entry name" value="HSR"/>
    <property type="match status" value="1"/>
</dbReference>
<evidence type="ECO:0000313" key="3">
    <source>
        <dbReference type="Proteomes" id="UP000886700"/>
    </source>
</evidence>
<dbReference type="InterPro" id="IPR004865">
    <property type="entry name" value="HSR_dom"/>
</dbReference>
<gene>
    <name evidence="4" type="primary">LOC101840849</name>
</gene>
<evidence type="ECO:0000313" key="4">
    <source>
        <dbReference type="RefSeq" id="XP_040608743.1"/>
    </source>
</evidence>
<dbReference type="InterPro" id="IPR043563">
    <property type="entry name" value="Sp110/Sp140/Sp140L-like"/>
</dbReference>
<feature type="compositionally biased region" description="Polar residues" evidence="1">
    <location>
        <begin position="80"/>
        <end position="97"/>
    </location>
</feature>
<protein>
    <submittedName>
        <fullName evidence="4">Uncharacterized protein LOC101840849</fullName>
    </submittedName>
</protein>
<reference evidence="4" key="1">
    <citation type="submission" date="2025-08" db="UniProtKB">
        <authorList>
            <consortium name="RefSeq"/>
        </authorList>
    </citation>
    <scope>IDENTIFICATION</scope>
    <source>
        <tissue evidence="4">Liver</tissue>
    </source>
</reference>
<feature type="region of interest" description="Disordered" evidence="1">
    <location>
        <begin position="80"/>
        <end position="114"/>
    </location>
</feature>
<evidence type="ECO:0000259" key="2">
    <source>
        <dbReference type="PROSITE" id="PS51414"/>
    </source>
</evidence>
<keyword evidence="3" id="KW-1185">Reference proteome</keyword>
<proteinExistence type="predicted"/>
<evidence type="ECO:0000256" key="1">
    <source>
        <dbReference type="SAM" id="MobiDB-lite"/>
    </source>
</evidence>